<gene>
    <name evidence="13" type="ORF">NEOLEDRAFT_1158518</name>
</gene>
<dbReference type="OrthoDB" id="308440at2759"/>
<keyword evidence="6" id="KW-0999">Mitochondrion inner membrane</keyword>
<feature type="active site" evidence="11">
    <location>
        <position position="70"/>
    </location>
</feature>
<dbReference type="PRINTS" id="PR00727">
    <property type="entry name" value="LEADERPTASE"/>
</dbReference>
<evidence type="ECO:0000256" key="7">
    <source>
        <dbReference type="ARBA" id="ARBA00022801"/>
    </source>
</evidence>
<dbReference type="GO" id="GO:0042720">
    <property type="term" value="C:mitochondrial inner membrane peptidase complex"/>
    <property type="evidence" value="ECO:0007669"/>
    <property type="project" value="InterPro"/>
</dbReference>
<dbReference type="EMBL" id="KV425615">
    <property type="protein sequence ID" value="KZT20814.1"/>
    <property type="molecule type" value="Genomic_DNA"/>
</dbReference>
<keyword evidence="4" id="KW-0645">Protease</keyword>
<proteinExistence type="inferred from homology"/>
<keyword evidence="10" id="KW-0472">Membrane</keyword>
<dbReference type="InterPro" id="IPR000223">
    <property type="entry name" value="Pept_S26A_signal_pept_1"/>
</dbReference>
<comment type="subcellular location">
    <subcellularLocation>
        <location evidence="1">Mitochondrion inner membrane</location>
        <topology evidence="1">Single-pass membrane protein</topology>
    </subcellularLocation>
</comment>
<protein>
    <recommendedName>
        <fullName evidence="3">Mitochondrial inner membrane protease subunit 2</fullName>
    </recommendedName>
</protein>
<dbReference type="InterPro" id="IPR037730">
    <property type="entry name" value="IMP2"/>
</dbReference>
<feature type="domain" description="Peptidase S26" evidence="12">
    <location>
        <begin position="48"/>
        <end position="130"/>
    </location>
</feature>
<comment type="similarity">
    <text evidence="2">Belongs to the peptidase S26 family. IMP2 subfamily.</text>
</comment>
<feature type="active site" evidence="11">
    <location>
        <position position="119"/>
    </location>
</feature>
<keyword evidence="7" id="KW-0378">Hydrolase</keyword>
<evidence type="ECO:0000256" key="10">
    <source>
        <dbReference type="ARBA" id="ARBA00023136"/>
    </source>
</evidence>
<dbReference type="Proteomes" id="UP000076761">
    <property type="component" value="Unassembled WGS sequence"/>
</dbReference>
<keyword evidence="9" id="KW-0496">Mitochondrion</keyword>
<keyword evidence="8" id="KW-1133">Transmembrane helix</keyword>
<dbReference type="FunCoup" id="A0A165PBY8">
    <property type="interactions" value="332"/>
</dbReference>
<evidence type="ECO:0000256" key="5">
    <source>
        <dbReference type="ARBA" id="ARBA00022692"/>
    </source>
</evidence>
<dbReference type="GO" id="GO:0004252">
    <property type="term" value="F:serine-type endopeptidase activity"/>
    <property type="evidence" value="ECO:0007669"/>
    <property type="project" value="InterPro"/>
</dbReference>
<evidence type="ECO:0000256" key="8">
    <source>
        <dbReference type="ARBA" id="ARBA00022989"/>
    </source>
</evidence>
<dbReference type="Gene3D" id="2.10.109.10">
    <property type="entry name" value="Umud Fragment, subunit A"/>
    <property type="match status" value="1"/>
</dbReference>
<dbReference type="AlphaFoldDB" id="A0A165PBY8"/>
<dbReference type="PANTHER" id="PTHR46041:SF2">
    <property type="entry name" value="MITOCHONDRIAL INNER MEMBRANE PROTEASE SUBUNIT 2"/>
    <property type="match status" value="1"/>
</dbReference>
<reference evidence="13 14" key="1">
    <citation type="journal article" date="2016" name="Mol. Biol. Evol.">
        <title>Comparative Genomics of Early-Diverging Mushroom-Forming Fungi Provides Insights into the Origins of Lignocellulose Decay Capabilities.</title>
        <authorList>
            <person name="Nagy L.G."/>
            <person name="Riley R."/>
            <person name="Tritt A."/>
            <person name="Adam C."/>
            <person name="Daum C."/>
            <person name="Floudas D."/>
            <person name="Sun H."/>
            <person name="Yadav J.S."/>
            <person name="Pangilinan J."/>
            <person name="Larsson K.H."/>
            <person name="Matsuura K."/>
            <person name="Barry K."/>
            <person name="Labutti K."/>
            <person name="Kuo R."/>
            <person name="Ohm R.A."/>
            <person name="Bhattacharya S.S."/>
            <person name="Shirouzu T."/>
            <person name="Yoshinaga Y."/>
            <person name="Martin F.M."/>
            <person name="Grigoriev I.V."/>
            <person name="Hibbett D.S."/>
        </authorList>
    </citation>
    <scope>NUCLEOTIDE SEQUENCE [LARGE SCALE GENOMIC DNA]</scope>
    <source>
        <strain evidence="13 14">HHB14362 ss-1</strain>
    </source>
</reference>
<evidence type="ECO:0000256" key="1">
    <source>
        <dbReference type="ARBA" id="ARBA00004434"/>
    </source>
</evidence>
<dbReference type="PANTHER" id="PTHR46041">
    <property type="entry name" value="MITOCHONDRIAL INNER MEMBRANE PROTEASE SUBUNIT 2"/>
    <property type="match status" value="1"/>
</dbReference>
<dbReference type="GO" id="GO:0006627">
    <property type="term" value="P:protein processing involved in protein targeting to mitochondrion"/>
    <property type="evidence" value="ECO:0007669"/>
    <property type="project" value="InterPro"/>
</dbReference>
<evidence type="ECO:0000259" key="12">
    <source>
        <dbReference type="Pfam" id="PF10502"/>
    </source>
</evidence>
<dbReference type="STRING" id="1314782.A0A165PBY8"/>
<dbReference type="Pfam" id="PF10502">
    <property type="entry name" value="Peptidase_S26"/>
    <property type="match status" value="2"/>
</dbReference>
<evidence type="ECO:0000256" key="6">
    <source>
        <dbReference type="ARBA" id="ARBA00022792"/>
    </source>
</evidence>
<name>A0A165PBY8_9AGAM</name>
<dbReference type="SUPFAM" id="SSF51306">
    <property type="entry name" value="LexA/Signal peptidase"/>
    <property type="match status" value="1"/>
</dbReference>
<evidence type="ECO:0000256" key="3">
    <source>
        <dbReference type="ARBA" id="ARBA00013650"/>
    </source>
</evidence>
<dbReference type="InParanoid" id="A0A165PBY8"/>
<dbReference type="CDD" id="cd06530">
    <property type="entry name" value="S26_SPase_I"/>
    <property type="match status" value="1"/>
</dbReference>
<feature type="domain" description="Peptidase S26" evidence="12">
    <location>
        <begin position="139"/>
        <end position="175"/>
    </location>
</feature>
<evidence type="ECO:0000256" key="2">
    <source>
        <dbReference type="ARBA" id="ARBA00007066"/>
    </source>
</evidence>
<dbReference type="InterPro" id="IPR036286">
    <property type="entry name" value="LexA/Signal_pep-like_sf"/>
</dbReference>
<accession>A0A165PBY8</accession>
<organism evidence="13 14">
    <name type="scientific">Neolentinus lepideus HHB14362 ss-1</name>
    <dbReference type="NCBI Taxonomy" id="1314782"/>
    <lineage>
        <taxon>Eukaryota</taxon>
        <taxon>Fungi</taxon>
        <taxon>Dikarya</taxon>
        <taxon>Basidiomycota</taxon>
        <taxon>Agaricomycotina</taxon>
        <taxon>Agaricomycetes</taxon>
        <taxon>Gloeophyllales</taxon>
        <taxon>Gloeophyllaceae</taxon>
        <taxon>Neolentinus</taxon>
    </lineage>
</organism>
<evidence type="ECO:0000313" key="13">
    <source>
        <dbReference type="EMBL" id="KZT20814.1"/>
    </source>
</evidence>
<dbReference type="GO" id="GO:0006465">
    <property type="term" value="P:signal peptide processing"/>
    <property type="evidence" value="ECO:0007669"/>
    <property type="project" value="InterPro"/>
</dbReference>
<evidence type="ECO:0000256" key="11">
    <source>
        <dbReference type="PIRSR" id="PIRSR600223-1"/>
    </source>
</evidence>
<evidence type="ECO:0000313" key="14">
    <source>
        <dbReference type="Proteomes" id="UP000076761"/>
    </source>
</evidence>
<keyword evidence="14" id="KW-1185">Reference proteome</keyword>
<sequence length="226" mass="26254">MDAVKSIFQSVFRSRSKPRFQRLSWIRTSWRSVVNDHPIVRRSWNTLFWLPTAIVFTDFFFVVKQVAGPSMQPTLNPNSSQWRDIVLFDRYHVKVEPRYERGDIIAVWSPSDPSKLFIKRIIALAGDVVKTLPPYPDLQVCVPEGHVWVEGDERFNSDDSNVFGPVPLALIDAKLLYIIFPFDRIGPVSSRITVRDDLPKGPAWRNEMAAIERQQWRDSRVTKRSE</sequence>
<dbReference type="InterPro" id="IPR019533">
    <property type="entry name" value="Peptidase_S26"/>
</dbReference>
<evidence type="ECO:0000256" key="9">
    <source>
        <dbReference type="ARBA" id="ARBA00023128"/>
    </source>
</evidence>
<keyword evidence="5" id="KW-0812">Transmembrane</keyword>
<evidence type="ECO:0000256" key="4">
    <source>
        <dbReference type="ARBA" id="ARBA00022670"/>
    </source>
</evidence>
<dbReference type="FunFam" id="2.10.109.10:FF:000005">
    <property type="entry name" value="Mitochondrial inner membrane protease subunit"/>
    <property type="match status" value="1"/>
</dbReference>